<dbReference type="InterPro" id="IPR008271">
    <property type="entry name" value="Ser/Thr_kinase_AS"/>
</dbReference>
<evidence type="ECO:0000256" key="5">
    <source>
        <dbReference type="ARBA" id="ARBA00022840"/>
    </source>
</evidence>
<dbReference type="Gene3D" id="1.10.510.10">
    <property type="entry name" value="Transferase(Phosphotransferase) domain 1"/>
    <property type="match status" value="1"/>
</dbReference>
<proteinExistence type="predicted"/>
<dbReference type="PROSITE" id="PS00108">
    <property type="entry name" value="PROTEIN_KINASE_ST"/>
    <property type="match status" value="1"/>
</dbReference>
<feature type="region of interest" description="Disordered" evidence="7">
    <location>
        <begin position="439"/>
        <end position="486"/>
    </location>
</feature>
<dbReference type="AlphaFoldDB" id="A0A7W9LHC7"/>
<feature type="domain" description="Protein kinase" evidence="8">
    <location>
        <begin position="18"/>
        <end position="263"/>
    </location>
</feature>
<comment type="caution">
    <text evidence="9">The sequence shown here is derived from an EMBL/GenBank/DDBJ whole genome shotgun (WGS) entry which is preliminary data.</text>
</comment>
<feature type="region of interest" description="Disordered" evidence="7">
    <location>
        <begin position="265"/>
        <end position="407"/>
    </location>
</feature>
<feature type="compositionally biased region" description="Low complexity" evidence="7">
    <location>
        <begin position="282"/>
        <end position="312"/>
    </location>
</feature>
<evidence type="ECO:0000256" key="7">
    <source>
        <dbReference type="SAM" id="MobiDB-lite"/>
    </source>
</evidence>
<evidence type="ECO:0000256" key="1">
    <source>
        <dbReference type="ARBA" id="ARBA00012513"/>
    </source>
</evidence>
<dbReference type="Gene3D" id="3.30.200.20">
    <property type="entry name" value="Phosphorylase Kinase, domain 1"/>
    <property type="match status" value="1"/>
</dbReference>
<dbReference type="InterPro" id="IPR000719">
    <property type="entry name" value="Prot_kinase_dom"/>
</dbReference>
<dbReference type="Gene3D" id="2.130.10.10">
    <property type="entry name" value="YVTN repeat-like/Quinoprotein amine dehydrogenase"/>
    <property type="match status" value="1"/>
</dbReference>
<dbReference type="PROSITE" id="PS50011">
    <property type="entry name" value="PROTEIN_KINASE_DOM"/>
    <property type="match status" value="1"/>
</dbReference>
<dbReference type="PROSITE" id="PS50082">
    <property type="entry name" value="WD_REPEATS_2"/>
    <property type="match status" value="1"/>
</dbReference>
<dbReference type="InterPro" id="IPR001680">
    <property type="entry name" value="WD40_rpt"/>
</dbReference>
<keyword evidence="4" id="KW-0418">Kinase</keyword>
<feature type="repeat" description="WD" evidence="6">
    <location>
        <begin position="614"/>
        <end position="657"/>
    </location>
</feature>
<dbReference type="SUPFAM" id="SSF101908">
    <property type="entry name" value="Putative isomerase YbhE"/>
    <property type="match status" value="1"/>
</dbReference>
<dbReference type="GO" id="GO:0004674">
    <property type="term" value="F:protein serine/threonine kinase activity"/>
    <property type="evidence" value="ECO:0007669"/>
    <property type="project" value="UniProtKB-EC"/>
</dbReference>
<feature type="compositionally biased region" description="Basic and acidic residues" evidence="7">
    <location>
        <begin position="439"/>
        <end position="449"/>
    </location>
</feature>
<dbReference type="PANTHER" id="PTHR43671">
    <property type="entry name" value="SERINE/THREONINE-PROTEIN KINASE NEK"/>
    <property type="match status" value="1"/>
</dbReference>
<reference evidence="9 10" key="1">
    <citation type="submission" date="2020-08" db="EMBL/GenBank/DDBJ databases">
        <title>Sequencing the genomes of 1000 actinobacteria strains.</title>
        <authorList>
            <person name="Klenk H.-P."/>
        </authorList>
    </citation>
    <scope>NUCLEOTIDE SEQUENCE [LARGE SCALE GENOMIC DNA]</scope>
    <source>
        <strain evidence="9 10">DSM 45507</strain>
    </source>
</reference>
<dbReference type="PANTHER" id="PTHR43671:SF13">
    <property type="entry name" value="SERINE_THREONINE-PROTEIN KINASE NEK2"/>
    <property type="match status" value="1"/>
</dbReference>
<dbReference type="GO" id="GO:0005524">
    <property type="term" value="F:ATP binding"/>
    <property type="evidence" value="ECO:0007669"/>
    <property type="project" value="UniProtKB-KW"/>
</dbReference>
<evidence type="ECO:0000313" key="10">
    <source>
        <dbReference type="Proteomes" id="UP000579153"/>
    </source>
</evidence>
<dbReference type="EMBL" id="JACHMB010000001">
    <property type="protein sequence ID" value="MBB5783866.1"/>
    <property type="molecule type" value="Genomic_DNA"/>
</dbReference>
<evidence type="ECO:0000313" key="9">
    <source>
        <dbReference type="EMBL" id="MBB5783866.1"/>
    </source>
</evidence>
<dbReference type="InterPro" id="IPR011009">
    <property type="entry name" value="Kinase-like_dom_sf"/>
</dbReference>
<evidence type="ECO:0000256" key="3">
    <source>
        <dbReference type="ARBA" id="ARBA00022741"/>
    </source>
</evidence>
<evidence type="ECO:0000256" key="4">
    <source>
        <dbReference type="ARBA" id="ARBA00022777"/>
    </source>
</evidence>
<evidence type="ECO:0000256" key="6">
    <source>
        <dbReference type="PROSITE-ProRule" id="PRU00221"/>
    </source>
</evidence>
<keyword evidence="10" id="KW-1185">Reference proteome</keyword>
<dbReference type="RefSeq" id="WP_185076905.1">
    <property type="nucleotide sequence ID" value="NZ_JACHMB010000001.1"/>
</dbReference>
<evidence type="ECO:0000256" key="2">
    <source>
        <dbReference type="ARBA" id="ARBA00022679"/>
    </source>
</evidence>
<protein>
    <recommendedName>
        <fullName evidence="1">non-specific serine/threonine protein kinase</fullName>
        <ecNumber evidence="1">2.7.11.1</ecNumber>
    </recommendedName>
</protein>
<dbReference type="SMART" id="SM00320">
    <property type="entry name" value="WD40"/>
    <property type="match status" value="5"/>
</dbReference>
<keyword evidence="2" id="KW-0808">Transferase</keyword>
<dbReference type="Pfam" id="PF00069">
    <property type="entry name" value="Pkinase"/>
    <property type="match status" value="1"/>
</dbReference>
<dbReference type="Proteomes" id="UP000579153">
    <property type="component" value="Unassembled WGS sequence"/>
</dbReference>
<dbReference type="InterPro" id="IPR050660">
    <property type="entry name" value="NEK_Ser/Thr_kinase"/>
</dbReference>
<accession>A0A7W9LHC7</accession>
<keyword evidence="3" id="KW-0547">Nucleotide-binding</keyword>
<keyword evidence="5" id="KW-0067">ATP-binding</keyword>
<organism evidence="9 10">
    <name type="scientific">Nonomuraea jabiensis</name>
    <dbReference type="NCBI Taxonomy" id="882448"/>
    <lineage>
        <taxon>Bacteria</taxon>
        <taxon>Bacillati</taxon>
        <taxon>Actinomycetota</taxon>
        <taxon>Actinomycetes</taxon>
        <taxon>Streptosporangiales</taxon>
        <taxon>Streptosporangiaceae</taxon>
        <taxon>Nonomuraea</taxon>
    </lineage>
</organism>
<dbReference type="CDD" id="cd14014">
    <property type="entry name" value="STKc_PknB_like"/>
    <property type="match status" value="1"/>
</dbReference>
<gene>
    <name evidence="9" type="ORF">HD596_010622</name>
</gene>
<name>A0A7W9LHC7_9ACTN</name>
<sequence>MPDLRPLRPGDPERIGSYRLVGVLGSGGQGVVYRGVGDDGREVAVKVLRLAHDEDVTKSFLREVEAARRVAAFCTAAVLDAGMADERPYIVSEYVAGDTLQDLVRASGPRSGGALDRLAISTLTALAAIHQAGIVHRDFKPGNVLMGPDGPIVIDFGIAKALDATTRTSVPVGTPAYMSPEQFRGERVGSASDVFSWAGTMVFAATGRTPFAGDTLAAVVNSVLSGTPDLTGVPPHLLGAIEACLSKDPSTRPDPTTLLQQLIRQAGPTSRAPVPGTPSATPPHSSAQPAGAAQGVGAWAPPAGAVPSGPAPFGTVPPPGGVAQAGPPFPPPGAWPLSGAQPVPGSSAVRSGPPAGNAVQTGPDGISTGPDARSGISTGPDAWGGVQARPHAGTGPAAGADTETGRGRSVSRRAVFGGAAAAVAALAVSAFTVLRPRNDLLRPDGRRTEQPLSGSPSPGTTSPAPAPTPSDEPFGTQIAASEPLPGGNGATTVLAAAGSTIGCGTPKGVVFAWGLGQTATRIGDGGGSTTGVAIGEVGGTPVLASGHADGQLRLWSLTGESIASHKVSDPVIAVTVTGGGKAVAVSQKYDSMKDLRSVVRLWDISTGKQLGPAINDHFQGIRGLAFGRLGEDDVLVTGDGGQRVRVWRLSNGRMTHSFHTGEIGGIERLACGEIKGKPVLVSTHLDATLRVYDLATGKRRKKWEFSDQSPDDRGTTALVAGRLGDVPIAVVAHGPWNGDVIVRVWNLDDGDTVGVLGPGLGGAIRVVALAEQGGRPVVAGTTEDRTLRTWSLGPA</sequence>
<dbReference type="SUPFAM" id="SSF56112">
    <property type="entry name" value="Protein kinase-like (PK-like)"/>
    <property type="match status" value="1"/>
</dbReference>
<dbReference type="InterPro" id="IPR015943">
    <property type="entry name" value="WD40/YVTN_repeat-like_dom_sf"/>
</dbReference>
<feature type="compositionally biased region" description="Low complexity" evidence="7">
    <location>
        <begin position="453"/>
        <end position="463"/>
    </location>
</feature>
<keyword evidence="6" id="KW-0853">WD repeat</keyword>
<evidence type="ECO:0000259" key="8">
    <source>
        <dbReference type="PROSITE" id="PS50011"/>
    </source>
</evidence>
<dbReference type="EC" id="2.7.11.1" evidence="1"/>